<gene>
    <name evidence="1" type="ORF">UFOVP116_211</name>
</gene>
<evidence type="ECO:0000313" key="1">
    <source>
        <dbReference type="EMBL" id="CAB4129983.1"/>
    </source>
</evidence>
<organism evidence="1">
    <name type="scientific">uncultured Caudovirales phage</name>
    <dbReference type="NCBI Taxonomy" id="2100421"/>
    <lineage>
        <taxon>Viruses</taxon>
        <taxon>Duplodnaviria</taxon>
        <taxon>Heunggongvirae</taxon>
        <taxon>Uroviricota</taxon>
        <taxon>Caudoviricetes</taxon>
        <taxon>Peduoviridae</taxon>
        <taxon>Maltschvirus</taxon>
        <taxon>Maltschvirus maltsch</taxon>
    </lineage>
</organism>
<name>A0A6J5L9I6_9CAUD</name>
<reference evidence="1" key="1">
    <citation type="submission" date="2020-04" db="EMBL/GenBank/DDBJ databases">
        <authorList>
            <person name="Chiriac C."/>
            <person name="Salcher M."/>
            <person name="Ghai R."/>
            <person name="Kavagutti S V."/>
        </authorList>
    </citation>
    <scope>NUCLEOTIDE SEQUENCE</scope>
</reference>
<dbReference type="EMBL" id="LR796237">
    <property type="protein sequence ID" value="CAB4129983.1"/>
    <property type="molecule type" value="Genomic_DNA"/>
</dbReference>
<accession>A0A6J5L9I6</accession>
<proteinExistence type="predicted"/>
<protein>
    <submittedName>
        <fullName evidence="1">Uncharacterized protein</fullName>
    </submittedName>
</protein>
<sequence>MKIRAIVNGISFYTTRAAIKRGVGDHIAVNESLQRVLALMGKHAGMGTTVTKVETRFDVQLNVL</sequence>